<dbReference type="InterPro" id="IPR056792">
    <property type="entry name" value="PRC_RimM"/>
</dbReference>
<evidence type="ECO:0000259" key="7">
    <source>
        <dbReference type="Pfam" id="PF24986"/>
    </source>
</evidence>
<keyword evidence="4 5" id="KW-0143">Chaperone</keyword>
<feature type="domain" description="RimM N-terminal" evidence="6">
    <location>
        <begin position="6"/>
        <end position="81"/>
    </location>
</feature>
<dbReference type="InterPro" id="IPR002676">
    <property type="entry name" value="RimM_N"/>
</dbReference>
<comment type="function">
    <text evidence="5">An accessory protein needed during the final step in the assembly of 30S ribosomal subunit, possibly for assembly of the head region. Essential for efficient processing of 16S rRNA. May be needed both before and after RbfA during the maturation of 16S rRNA. It has affinity for free ribosomal 30S subunits but not for 70S ribosomes.</text>
</comment>
<reference evidence="8 9" key="1">
    <citation type="submission" date="2021-04" db="EMBL/GenBank/DDBJ databases">
        <title>Molecular and phenotypic characterization and identification of bacterial isolates recovered from the Anatolian ground squirrels (Spermophilus xanthoprymnus) and which have the potential to form a new species in the Campylobacter genus.</title>
        <authorList>
            <person name="Aydin F."/>
            <person name="Abay S."/>
            <person name="Kayman T."/>
            <person name="Karakaya E."/>
            <person name="Mustak H.K."/>
            <person name="Mustak I.B."/>
            <person name="Bilgin N."/>
            <person name="Duzler A."/>
            <person name="Sahin O."/>
            <person name="Guran O."/>
            <person name="Saticioglu I.B."/>
        </authorList>
    </citation>
    <scope>NUCLEOTIDE SEQUENCE [LARGE SCALE GENOMIC DNA]</scope>
    <source>
        <strain evidence="9">faydin-G24</strain>
    </source>
</reference>
<dbReference type="Gene3D" id="2.40.30.60">
    <property type="entry name" value="RimM"/>
    <property type="match status" value="1"/>
</dbReference>
<evidence type="ECO:0000256" key="5">
    <source>
        <dbReference type="HAMAP-Rule" id="MF_00014"/>
    </source>
</evidence>
<dbReference type="InterPro" id="IPR036976">
    <property type="entry name" value="RimM_N_sf"/>
</dbReference>
<dbReference type="Pfam" id="PF24986">
    <property type="entry name" value="PRC_RimM"/>
    <property type="match status" value="1"/>
</dbReference>
<evidence type="ECO:0000256" key="2">
    <source>
        <dbReference type="ARBA" id="ARBA00022517"/>
    </source>
</evidence>
<dbReference type="RefSeq" id="WP_212141849.1">
    <property type="nucleotide sequence ID" value="NZ_JAGSSW010000003.1"/>
</dbReference>
<keyword evidence="1 5" id="KW-0963">Cytoplasm</keyword>
<accession>A0ABS5HHN5</accession>
<keyword evidence="3 5" id="KW-0698">rRNA processing</keyword>
<dbReference type="PANTHER" id="PTHR33692">
    <property type="entry name" value="RIBOSOME MATURATION FACTOR RIMM"/>
    <property type="match status" value="1"/>
</dbReference>
<dbReference type="Gene3D" id="2.30.30.240">
    <property type="entry name" value="PRC-barrel domain"/>
    <property type="match status" value="1"/>
</dbReference>
<dbReference type="HAMAP" id="MF_00014">
    <property type="entry name" value="Ribosome_mat_RimM"/>
    <property type="match status" value="1"/>
</dbReference>
<dbReference type="EMBL" id="JAGSSW010000003">
    <property type="protein sequence ID" value="MBR8463789.1"/>
    <property type="molecule type" value="Genomic_DNA"/>
</dbReference>
<dbReference type="SUPFAM" id="SSF50346">
    <property type="entry name" value="PRC-barrel domain"/>
    <property type="match status" value="1"/>
</dbReference>
<protein>
    <recommendedName>
        <fullName evidence="5">Ribosome maturation factor RimM</fullName>
    </recommendedName>
</protein>
<organism evidence="8 9">
    <name type="scientific">Campylobacter anatolicus</name>
    <dbReference type="NCBI Taxonomy" id="2829105"/>
    <lineage>
        <taxon>Bacteria</taxon>
        <taxon>Pseudomonadati</taxon>
        <taxon>Campylobacterota</taxon>
        <taxon>Epsilonproteobacteria</taxon>
        <taxon>Campylobacterales</taxon>
        <taxon>Campylobacteraceae</taxon>
        <taxon>Campylobacter</taxon>
    </lineage>
</organism>
<evidence type="ECO:0000259" key="6">
    <source>
        <dbReference type="Pfam" id="PF01782"/>
    </source>
</evidence>
<evidence type="ECO:0000256" key="3">
    <source>
        <dbReference type="ARBA" id="ARBA00022552"/>
    </source>
</evidence>
<dbReference type="InterPro" id="IPR011033">
    <property type="entry name" value="PRC_barrel-like_sf"/>
</dbReference>
<dbReference type="InterPro" id="IPR011961">
    <property type="entry name" value="RimM"/>
</dbReference>
<keyword evidence="9" id="KW-1185">Reference proteome</keyword>
<keyword evidence="2 5" id="KW-0690">Ribosome biogenesis</keyword>
<dbReference type="InterPro" id="IPR009000">
    <property type="entry name" value="Transl_B-barrel_sf"/>
</dbReference>
<dbReference type="NCBIfam" id="TIGR02273">
    <property type="entry name" value="16S_RimM"/>
    <property type="match status" value="1"/>
</dbReference>
<evidence type="ECO:0000313" key="9">
    <source>
        <dbReference type="Proteomes" id="UP000682951"/>
    </source>
</evidence>
<comment type="subcellular location">
    <subcellularLocation>
        <location evidence="5">Cytoplasm</location>
    </subcellularLocation>
</comment>
<dbReference type="PANTHER" id="PTHR33692:SF1">
    <property type="entry name" value="RIBOSOME MATURATION FACTOR RIMM"/>
    <property type="match status" value="1"/>
</dbReference>
<evidence type="ECO:0000313" key="8">
    <source>
        <dbReference type="EMBL" id="MBR8463789.1"/>
    </source>
</evidence>
<proteinExistence type="inferred from homology"/>
<comment type="domain">
    <text evidence="5">The PRC barrel domain binds ribosomal protein uS19.</text>
</comment>
<evidence type="ECO:0000256" key="1">
    <source>
        <dbReference type="ARBA" id="ARBA00022490"/>
    </source>
</evidence>
<comment type="caution">
    <text evidence="8">The sequence shown here is derived from an EMBL/GenBank/DDBJ whole genome shotgun (WGS) entry which is preliminary data.</text>
</comment>
<name>A0ABS5HHN5_9BACT</name>
<dbReference type="Pfam" id="PF01782">
    <property type="entry name" value="RimM"/>
    <property type="match status" value="1"/>
</dbReference>
<comment type="subunit">
    <text evidence="5">Binds ribosomal protein uS19.</text>
</comment>
<comment type="similarity">
    <text evidence="5">Belongs to the RimM family.</text>
</comment>
<sequence>MDLVEVAIIGKSVGLQGYVKLHNRSDFPEQFKANTKFFTKDGRELVIKFYDSSRELALFLGYESVEGAKTLTNMMIYTTKEQTRKTCKLKKDEFFYFDIIGLDIVEDGEKLGVVEDIFDATKDNLLYIKTDERLVKLGLAKSFYIPYLDNFIENVDLQNKTILTKNSKTLLESL</sequence>
<dbReference type="SUPFAM" id="SSF50447">
    <property type="entry name" value="Translation proteins"/>
    <property type="match status" value="1"/>
</dbReference>
<evidence type="ECO:0000256" key="4">
    <source>
        <dbReference type="ARBA" id="ARBA00023186"/>
    </source>
</evidence>
<dbReference type="Proteomes" id="UP000682951">
    <property type="component" value="Unassembled WGS sequence"/>
</dbReference>
<gene>
    <name evidence="5 8" type="primary">rimM</name>
    <name evidence="8" type="ORF">KDD93_04265</name>
</gene>
<feature type="domain" description="Ribosome maturation factor RimM PRC barrel" evidence="7">
    <location>
        <begin position="97"/>
        <end position="164"/>
    </location>
</feature>